<gene>
    <name evidence="2" type="ORF">P5G49_07050</name>
</gene>
<keyword evidence="1" id="KW-0472">Membrane</keyword>
<evidence type="ECO:0008006" key="4">
    <source>
        <dbReference type="Google" id="ProtNLM"/>
    </source>
</evidence>
<keyword evidence="1" id="KW-1133">Transmembrane helix</keyword>
<organism evidence="2 3">
    <name type="scientific">Sporosarcina highlanderae</name>
    <dbReference type="NCBI Taxonomy" id="3035916"/>
    <lineage>
        <taxon>Bacteria</taxon>
        <taxon>Bacillati</taxon>
        <taxon>Bacillota</taxon>
        <taxon>Bacilli</taxon>
        <taxon>Bacillales</taxon>
        <taxon>Caryophanaceae</taxon>
        <taxon>Sporosarcina</taxon>
    </lineage>
</organism>
<evidence type="ECO:0000313" key="2">
    <source>
        <dbReference type="EMBL" id="MDN4607239.1"/>
    </source>
</evidence>
<keyword evidence="3" id="KW-1185">Reference proteome</keyword>
<evidence type="ECO:0000313" key="3">
    <source>
        <dbReference type="Proteomes" id="UP001175097"/>
    </source>
</evidence>
<keyword evidence="1" id="KW-0812">Transmembrane</keyword>
<dbReference type="Proteomes" id="UP001175097">
    <property type="component" value="Unassembled WGS sequence"/>
</dbReference>
<evidence type="ECO:0000256" key="1">
    <source>
        <dbReference type="SAM" id="Phobius"/>
    </source>
</evidence>
<dbReference type="RefSeq" id="WP_301242783.1">
    <property type="nucleotide sequence ID" value="NZ_JAROCC010000004.1"/>
</dbReference>
<name>A0ABT8JQ30_9BACL</name>
<accession>A0ABT8JQ30</accession>
<comment type="caution">
    <text evidence="2">The sequence shown here is derived from an EMBL/GenBank/DDBJ whole genome shotgun (WGS) entry which is preliminary data.</text>
</comment>
<dbReference type="EMBL" id="JAROCC010000004">
    <property type="protein sequence ID" value="MDN4607239.1"/>
    <property type="molecule type" value="Genomic_DNA"/>
</dbReference>
<reference evidence="2" key="1">
    <citation type="submission" date="2023-03" db="EMBL/GenBank/DDBJ databases">
        <title>MT1 and MT2 Draft Genomes of Novel Species.</title>
        <authorList>
            <person name="Venkateswaran K."/>
        </authorList>
    </citation>
    <scope>NUCLEOTIDE SEQUENCE</scope>
    <source>
        <strain evidence="2">F6_3S_P_2</strain>
    </source>
</reference>
<proteinExistence type="predicted"/>
<sequence>MTRRKIIIVVVAIMLSIFVMKVLKKDIWDVNEERLKQEVVNIGNSVELVNLSDITPFEWDLVYSFEPYTPKEIIFQTVGYKWDSISETVNGGMNQLVFMKDSKVVCYVYGYPANNGYGIFFNSNESRVSSAPASVLSVEDDLIFEVVKGDNVILLTKYE</sequence>
<feature type="transmembrane region" description="Helical" evidence="1">
    <location>
        <begin position="6"/>
        <end position="23"/>
    </location>
</feature>
<protein>
    <recommendedName>
        <fullName evidence="4">Lipoprotein</fullName>
    </recommendedName>
</protein>